<dbReference type="GO" id="GO:0003723">
    <property type="term" value="F:RNA binding"/>
    <property type="evidence" value="ECO:0007669"/>
    <property type="project" value="UniProtKB-UniRule"/>
</dbReference>
<dbReference type="EMBL" id="MFTL01000002">
    <property type="protein sequence ID" value="OGI62201.1"/>
    <property type="molecule type" value="Genomic_DNA"/>
</dbReference>
<comment type="similarity">
    <text evidence="8">Belongs to the RNR ribonuclease family. RNase R subfamily.</text>
</comment>
<keyword evidence="5 8" id="KW-0378">Hydrolase</keyword>
<evidence type="ECO:0000256" key="1">
    <source>
        <dbReference type="ARBA" id="ARBA00001849"/>
    </source>
</evidence>
<gene>
    <name evidence="8" type="primary">rnr</name>
    <name evidence="10" type="ORF">A2645_00215</name>
</gene>
<dbReference type="EC" id="3.1.13.1" evidence="8"/>
<evidence type="ECO:0000256" key="5">
    <source>
        <dbReference type="ARBA" id="ARBA00022801"/>
    </source>
</evidence>
<evidence type="ECO:0000256" key="7">
    <source>
        <dbReference type="ARBA" id="ARBA00022884"/>
    </source>
</evidence>
<dbReference type="GO" id="GO:0005829">
    <property type="term" value="C:cytosol"/>
    <property type="evidence" value="ECO:0007669"/>
    <property type="project" value="TreeGrafter"/>
</dbReference>
<evidence type="ECO:0000256" key="2">
    <source>
        <dbReference type="ARBA" id="ARBA00004496"/>
    </source>
</evidence>
<dbReference type="InterPro" id="IPR003029">
    <property type="entry name" value="S1_domain"/>
</dbReference>
<evidence type="ECO:0000256" key="6">
    <source>
        <dbReference type="ARBA" id="ARBA00022839"/>
    </source>
</evidence>
<dbReference type="InterPro" id="IPR022966">
    <property type="entry name" value="RNase_II/R_CS"/>
</dbReference>
<evidence type="ECO:0000256" key="3">
    <source>
        <dbReference type="ARBA" id="ARBA00022490"/>
    </source>
</evidence>
<dbReference type="CDD" id="cd04471">
    <property type="entry name" value="S1_RNase_R"/>
    <property type="match status" value="1"/>
</dbReference>
<dbReference type="Pfam" id="PF17876">
    <property type="entry name" value="CSD2"/>
    <property type="match status" value="1"/>
</dbReference>
<dbReference type="AlphaFoldDB" id="A0A1F6UXR2"/>
<dbReference type="STRING" id="1801735.A2645_00215"/>
<dbReference type="SUPFAM" id="SSF50249">
    <property type="entry name" value="Nucleic acid-binding proteins"/>
    <property type="match status" value="4"/>
</dbReference>
<dbReference type="Proteomes" id="UP000182253">
    <property type="component" value="Unassembled WGS sequence"/>
</dbReference>
<keyword evidence="7 8" id="KW-0694">RNA-binding</keyword>
<dbReference type="Pfam" id="PF00773">
    <property type="entry name" value="RNB"/>
    <property type="match status" value="1"/>
</dbReference>
<dbReference type="InterPro" id="IPR050180">
    <property type="entry name" value="RNR_Ribonuclease"/>
</dbReference>
<keyword evidence="4 8" id="KW-0540">Nuclease</keyword>
<dbReference type="HAMAP" id="MF_01895">
    <property type="entry name" value="RNase_R"/>
    <property type="match status" value="1"/>
</dbReference>
<reference evidence="10 11" key="1">
    <citation type="journal article" date="2016" name="Nat. Commun.">
        <title>Thousands of microbial genomes shed light on interconnected biogeochemical processes in an aquifer system.</title>
        <authorList>
            <person name="Anantharaman K."/>
            <person name="Brown C.T."/>
            <person name="Hug L.A."/>
            <person name="Sharon I."/>
            <person name="Castelle C.J."/>
            <person name="Probst A.J."/>
            <person name="Thomas B.C."/>
            <person name="Singh A."/>
            <person name="Wilkins M.J."/>
            <person name="Karaoz U."/>
            <person name="Brodie E.L."/>
            <person name="Williams K.H."/>
            <person name="Hubbard S.S."/>
            <person name="Banfield J.F."/>
        </authorList>
    </citation>
    <scope>NUCLEOTIDE SEQUENCE [LARGE SCALE GENOMIC DNA]</scope>
</reference>
<evidence type="ECO:0000259" key="9">
    <source>
        <dbReference type="PROSITE" id="PS50126"/>
    </source>
</evidence>
<evidence type="ECO:0000313" key="11">
    <source>
        <dbReference type="Proteomes" id="UP000182253"/>
    </source>
</evidence>
<dbReference type="PROSITE" id="PS01175">
    <property type="entry name" value="RIBONUCLEASE_II"/>
    <property type="match status" value="1"/>
</dbReference>
<dbReference type="Gene3D" id="2.40.50.140">
    <property type="entry name" value="Nucleic acid-binding proteins"/>
    <property type="match status" value="2"/>
</dbReference>
<organism evidence="10 11">
    <name type="scientific">Candidatus Nomurabacteria bacterium RIFCSPHIGHO2_01_FULL_39_9</name>
    <dbReference type="NCBI Taxonomy" id="1801735"/>
    <lineage>
        <taxon>Bacteria</taxon>
        <taxon>Candidatus Nomuraibacteriota</taxon>
    </lineage>
</organism>
<dbReference type="GO" id="GO:0008859">
    <property type="term" value="F:exoribonuclease II activity"/>
    <property type="evidence" value="ECO:0007669"/>
    <property type="project" value="UniProtKB-UniRule"/>
</dbReference>
<dbReference type="InterPro" id="IPR012340">
    <property type="entry name" value="NA-bd_OB-fold"/>
</dbReference>
<proteinExistence type="inferred from homology"/>
<comment type="function">
    <text evidence="8">3'-5' exoribonuclease that releases 5'-nucleoside monophosphates and is involved in maturation of structured RNAs.</text>
</comment>
<comment type="catalytic activity">
    <reaction evidence="1 8">
        <text>Exonucleolytic cleavage in the 3'- to 5'-direction to yield nucleoside 5'-phosphates.</text>
        <dbReference type="EC" id="3.1.13.1"/>
    </reaction>
</comment>
<feature type="domain" description="S1 motif" evidence="9">
    <location>
        <begin position="566"/>
        <end position="647"/>
    </location>
</feature>
<dbReference type="Pfam" id="PF00575">
    <property type="entry name" value="S1"/>
    <property type="match status" value="1"/>
</dbReference>
<dbReference type="PANTHER" id="PTHR23355:SF9">
    <property type="entry name" value="DIS3-LIKE EXONUCLEASE 2"/>
    <property type="match status" value="1"/>
</dbReference>
<name>A0A1F6UXR2_9BACT</name>
<comment type="caution">
    <text evidence="10">The sequence shown here is derived from an EMBL/GenBank/DDBJ whole genome shotgun (WGS) entry which is preliminary data.</text>
</comment>
<comment type="subcellular location">
    <subcellularLocation>
        <location evidence="2 8">Cytoplasm</location>
    </subcellularLocation>
</comment>
<dbReference type="InterPro" id="IPR001900">
    <property type="entry name" value="RNase_II/R"/>
</dbReference>
<protein>
    <recommendedName>
        <fullName evidence="8">Ribonuclease R</fullName>
        <shortName evidence="8">RNase R</shortName>
        <ecNumber evidence="8">3.1.13.1</ecNumber>
    </recommendedName>
</protein>
<sequence length="647" mass="74306">MKNKNYSKDKTEIKTTQKLIEGPISISGKGTGYVRTKDFKDSIEVDHAHLNTALQGDTVLCKLHSFKKDKAQTGEVVKIIKRSKVGFAGIIEKEEGIYFFVPSDPKMYTDIIIPENKLNHAKAGQKVFVKISEWHDPLKAPIGEVAQVLGQPGDNNVEMTAIALEKGFEADFPKKVEEEVSKFKHFQITEKDLKDRHDLRGMTTFTIDPEDAKDFDDALSFQKLPNNEFEIGIHIADVSHFVRPNTALDDEAYRRGTSVYLVDRTIPMLPEILSNELCSLKPEEDKLTMSAIFTLDRKANVKKSWFGKTIIHSQKRFTYEEAQKVIDQKHGHFYQELHELNILAKHLKEKRFAEGAIALDQDEVKFVLDANGVPLKVTKKIRQDTNKLIEEFMLLANRRVAEEIARGNEKVFVYRIHDLPEAEKINELGKFLKKFGYHLKISKEGVTAKALNDLIKSLEGKVEQDVIKTAITRSMQKAIYSTKNIGHYGLAFTHYTHFTSPIRRYPDTVVHRLLELYLKQGRISKEKWHEYQTVSNTSSAREKEAQEAERASIKYKQVEYMQSRIGQSYDGLITGVTDRGLFVEEKETKCEGMIRLRDLGDDYYFYDEKEFAVIGKKTKKKFRIGDKLKIKVKNADLKKKIIDYVPS</sequence>
<dbReference type="PROSITE" id="PS50126">
    <property type="entry name" value="S1"/>
    <property type="match status" value="1"/>
</dbReference>
<dbReference type="InterPro" id="IPR013223">
    <property type="entry name" value="RNase_B_OB_dom"/>
</dbReference>
<dbReference type="GO" id="GO:0006402">
    <property type="term" value="P:mRNA catabolic process"/>
    <property type="evidence" value="ECO:0007669"/>
    <property type="project" value="TreeGrafter"/>
</dbReference>
<evidence type="ECO:0000256" key="8">
    <source>
        <dbReference type="HAMAP-Rule" id="MF_01895"/>
    </source>
</evidence>
<evidence type="ECO:0000313" key="10">
    <source>
        <dbReference type="EMBL" id="OGI62201.1"/>
    </source>
</evidence>
<dbReference type="PANTHER" id="PTHR23355">
    <property type="entry name" value="RIBONUCLEASE"/>
    <property type="match status" value="1"/>
</dbReference>
<keyword evidence="3 8" id="KW-0963">Cytoplasm</keyword>
<dbReference type="SMART" id="SM00955">
    <property type="entry name" value="RNB"/>
    <property type="match status" value="1"/>
</dbReference>
<dbReference type="NCBIfam" id="TIGR02063">
    <property type="entry name" value="RNase_R"/>
    <property type="match status" value="1"/>
</dbReference>
<dbReference type="InterPro" id="IPR004476">
    <property type="entry name" value="RNase_II/RNase_R"/>
</dbReference>
<keyword evidence="6 8" id="KW-0269">Exonuclease</keyword>
<dbReference type="Pfam" id="PF08206">
    <property type="entry name" value="OB_RNB"/>
    <property type="match status" value="1"/>
</dbReference>
<dbReference type="InterPro" id="IPR011805">
    <property type="entry name" value="RNase_R"/>
</dbReference>
<evidence type="ECO:0000256" key="4">
    <source>
        <dbReference type="ARBA" id="ARBA00022722"/>
    </source>
</evidence>
<dbReference type="InterPro" id="IPR040476">
    <property type="entry name" value="CSD2"/>
</dbReference>
<accession>A0A1F6UXR2</accession>
<dbReference type="SMART" id="SM00316">
    <property type="entry name" value="S1"/>
    <property type="match status" value="1"/>
</dbReference>
<dbReference type="NCBIfam" id="TIGR00358">
    <property type="entry name" value="3_prime_RNase"/>
    <property type="match status" value="1"/>
</dbReference>